<dbReference type="Proteomes" id="UP000178082">
    <property type="component" value="Unassembled WGS sequence"/>
</dbReference>
<gene>
    <name evidence="1" type="ORF">A3G31_01210</name>
</gene>
<name>A0A1F7SQD6_9BACT</name>
<sequence length="231" mass="26675">MKERVVDFNQIVREYLAGKFPLEKISPLDNLNSFNFLTIAGYVRGESCLFRSDSRIGKLAFSSITLNGIINTTLGIACSESCYDIPVLIFEKTELPRIITFTYIDFIPLSKTSEYQEKYIEPLKPISKDLAYIPGRNNSFRESLGSPYSFSGFFKRHHKFSVGVALERYLGLWVNFLENAMPINSPEYDKEIKSNRQKLANEFSFSENSNKFLDLMLGKYFTKRLLKEIFL</sequence>
<dbReference type="AlphaFoldDB" id="A0A1F7SQD6"/>
<reference evidence="1 2" key="1">
    <citation type="journal article" date="2016" name="Nat. Commun.">
        <title>Thousands of microbial genomes shed light on interconnected biogeochemical processes in an aquifer system.</title>
        <authorList>
            <person name="Anantharaman K."/>
            <person name="Brown C.T."/>
            <person name="Hug L.A."/>
            <person name="Sharon I."/>
            <person name="Castelle C.J."/>
            <person name="Probst A.J."/>
            <person name="Thomas B.C."/>
            <person name="Singh A."/>
            <person name="Wilkins M.J."/>
            <person name="Karaoz U."/>
            <person name="Brodie E.L."/>
            <person name="Williams K.H."/>
            <person name="Hubbard S.S."/>
            <person name="Banfield J.F."/>
        </authorList>
    </citation>
    <scope>NUCLEOTIDE SEQUENCE [LARGE SCALE GENOMIC DNA]</scope>
</reference>
<organism evidence="1 2">
    <name type="scientific">Candidatus Schekmanbacteria bacterium RIFCSPLOWO2_12_FULL_38_15</name>
    <dbReference type="NCBI Taxonomy" id="1817883"/>
    <lineage>
        <taxon>Bacteria</taxon>
        <taxon>Candidatus Schekmaniibacteriota</taxon>
    </lineage>
</organism>
<comment type="caution">
    <text evidence="1">The sequence shown here is derived from an EMBL/GenBank/DDBJ whole genome shotgun (WGS) entry which is preliminary data.</text>
</comment>
<protein>
    <recommendedName>
        <fullName evidence="3">Phycocyanobilin:ferredoxin oxidoreductase</fullName>
    </recommendedName>
</protein>
<accession>A0A1F7SQD6</accession>
<dbReference type="STRING" id="1817883.A3G31_01210"/>
<evidence type="ECO:0000313" key="1">
    <source>
        <dbReference type="EMBL" id="OGL55414.1"/>
    </source>
</evidence>
<dbReference type="Gene3D" id="3.40.1500.20">
    <property type="match status" value="1"/>
</dbReference>
<proteinExistence type="predicted"/>
<evidence type="ECO:0000313" key="2">
    <source>
        <dbReference type="Proteomes" id="UP000178082"/>
    </source>
</evidence>
<dbReference type="EMBL" id="MGDI01000001">
    <property type="protein sequence ID" value="OGL55414.1"/>
    <property type="molecule type" value="Genomic_DNA"/>
</dbReference>
<evidence type="ECO:0008006" key="3">
    <source>
        <dbReference type="Google" id="ProtNLM"/>
    </source>
</evidence>